<dbReference type="SMART" id="SM00651">
    <property type="entry name" value="Sm"/>
    <property type="match status" value="1"/>
</dbReference>
<dbReference type="Pfam" id="PF01423">
    <property type="entry name" value="LSM"/>
    <property type="match status" value="1"/>
</dbReference>
<dbReference type="EMBL" id="NAJO01000036">
    <property type="protein sequence ID" value="OQO00121.1"/>
    <property type="molecule type" value="Genomic_DNA"/>
</dbReference>
<comment type="subcellular location">
    <subcellularLocation>
        <location evidence="1 10">Nucleus</location>
    </subcellularLocation>
</comment>
<dbReference type="Gene3D" id="2.30.30.100">
    <property type="match status" value="1"/>
</dbReference>
<evidence type="ECO:0000256" key="2">
    <source>
        <dbReference type="ARBA" id="ARBA00007927"/>
    </source>
</evidence>
<evidence type="ECO:0000256" key="1">
    <source>
        <dbReference type="ARBA" id="ARBA00004123"/>
    </source>
</evidence>
<comment type="similarity">
    <text evidence="2 10">Belongs to the snRNP Sm proteins family. SmF/LSm6 subfamily.</text>
</comment>
<proteinExistence type="inferred from homology"/>
<dbReference type="SUPFAM" id="SSF50182">
    <property type="entry name" value="Sm-like ribonucleoproteins"/>
    <property type="match status" value="1"/>
</dbReference>
<dbReference type="InParanoid" id="A0A1V8SMD9"/>
<evidence type="ECO:0000313" key="13">
    <source>
        <dbReference type="Proteomes" id="UP000192596"/>
    </source>
</evidence>
<dbReference type="CDD" id="cd01722">
    <property type="entry name" value="Sm_F"/>
    <property type="match status" value="1"/>
</dbReference>
<dbReference type="GO" id="GO:0005685">
    <property type="term" value="C:U1 snRNP"/>
    <property type="evidence" value="ECO:0007669"/>
    <property type="project" value="TreeGrafter"/>
</dbReference>
<name>A0A1V8SMD9_9PEZI</name>
<keyword evidence="8 10" id="KW-0687">Ribonucleoprotein</keyword>
<evidence type="ECO:0000256" key="9">
    <source>
        <dbReference type="ARBA" id="ARBA00030144"/>
    </source>
</evidence>
<evidence type="ECO:0000256" key="5">
    <source>
        <dbReference type="ARBA" id="ARBA00022884"/>
    </source>
</evidence>
<dbReference type="InterPro" id="IPR001163">
    <property type="entry name" value="Sm_dom_euk/arc"/>
</dbReference>
<feature type="domain" description="Sm" evidence="11">
    <location>
        <begin position="7"/>
        <end position="80"/>
    </location>
</feature>
<sequence length="102" mass="11594">MSFVPLNPRPLLQSLINDDVTIRLKWNETEYTGKLVSVDSYMNLQLSGAEEYVGGKHQGGLGMVFIRYVNFYTGLEERLRRGFGRSKNSWRGQRAGDHGNQA</sequence>
<evidence type="ECO:0000313" key="12">
    <source>
        <dbReference type="EMBL" id="OQO00121.1"/>
    </source>
</evidence>
<keyword evidence="13" id="KW-1185">Reference proteome</keyword>
<dbReference type="InterPro" id="IPR010920">
    <property type="entry name" value="LSM_dom_sf"/>
</dbReference>
<keyword evidence="7 10" id="KW-0539">Nucleus</keyword>
<dbReference type="GO" id="GO:0003723">
    <property type="term" value="F:RNA binding"/>
    <property type="evidence" value="ECO:0007669"/>
    <property type="project" value="UniProtKB-UniRule"/>
</dbReference>
<dbReference type="PANTHER" id="PTHR11021">
    <property type="entry name" value="SMALL NUCLEAR RIBONUCLEOPROTEIN F SNRNP-F"/>
    <property type="match status" value="1"/>
</dbReference>
<accession>A0A1V8SMD9</accession>
<keyword evidence="6 10" id="KW-0508">mRNA splicing</keyword>
<organism evidence="12 13">
    <name type="scientific">Cryoendolithus antarcticus</name>
    <dbReference type="NCBI Taxonomy" id="1507870"/>
    <lineage>
        <taxon>Eukaryota</taxon>
        <taxon>Fungi</taxon>
        <taxon>Dikarya</taxon>
        <taxon>Ascomycota</taxon>
        <taxon>Pezizomycotina</taxon>
        <taxon>Dothideomycetes</taxon>
        <taxon>Dothideomycetidae</taxon>
        <taxon>Cladosporiales</taxon>
        <taxon>Cladosporiaceae</taxon>
        <taxon>Cryoendolithus</taxon>
    </lineage>
</organism>
<dbReference type="InterPro" id="IPR016487">
    <property type="entry name" value="Lsm6/sSmF"/>
</dbReference>
<keyword evidence="5 10" id="KW-0694">RNA-binding</keyword>
<dbReference type="FunCoup" id="A0A1V8SMD9">
    <property type="interactions" value="1275"/>
</dbReference>
<evidence type="ECO:0000256" key="3">
    <source>
        <dbReference type="ARBA" id="ARBA00022664"/>
    </source>
</evidence>
<evidence type="ECO:0000256" key="6">
    <source>
        <dbReference type="ARBA" id="ARBA00023187"/>
    </source>
</evidence>
<dbReference type="InterPro" id="IPR034100">
    <property type="entry name" value="Sm_F"/>
</dbReference>
<dbReference type="STRING" id="1507870.A0A1V8SMD9"/>
<dbReference type="GO" id="GO:0034715">
    <property type="term" value="C:pICln-Sm protein complex"/>
    <property type="evidence" value="ECO:0007669"/>
    <property type="project" value="TreeGrafter"/>
</dbReference>
<dbReference type="InterPro" id="IPR047575">
    <property type="entry name" value="Sm"/>
</dbReference>
<evidence type="ECO:0000256" key="4">
    <source>
        <dbReference type="ARBA" id="ARBA00022728"/>
    </source>
</evidence>
<evidence type="ECO:0000256" key="8">
    <source>
        <dbReference type="ARBA" id="ARBA00023274"/>
    </source>
</evidence>
<reference evidence="13" key="1">
    <citation type="submission" date="2017-03" db="EMBL/GenBank/DDBJ databases">
        <title>Genomes of endolithic fungi from Antarctica.</title>
        <authorList>
            <person name="Coleine C."/>
            <person name="Masonjones S."/>
            <person name="Stajich J.E."/>
        </authorList>
    </citation>
    <scope>NUCLEOTIDE SEQUENCE [LARGE SCALE GENOMIC DNA]</scope>
    <source>
        <strain evidence="13">CCFEE 5527</strain>
    </source>
</reference>
<evidence type="ECO:0000256" key="7">
    <source>
        <dbReference type="ARBA" id="ARBA00023242"/>
    </source>
</evidence>
<evidence type="ECO:0000259" key="11">
    <source>
        <dbReference type="PROSITE" id="PS52002"/>
    </source>
</evidence>
<keyword evidence="3 10" id="KW-0507">mRNA processing</keyword>
<dbReference type="OrthoDB" id="409625at2759"/>
<dbReference type="GO" id="GO:0000398">
    <property type="term" value="P:mRNA splicing, via spliceosome"/>
    <property type="evidence" value="ECO:0007669"/>
    <property type="project" value="InterPro"/>
</dbReference>
<dbReference type="AlphaFoldDB" id="A0A1V8SMD9"/>
<comment type="caution">
    <text evidence="12">The sequence shown here is derived from an EMBL/GenBank/DDBJ whole genome shotgun (WGS) entry which is preliminary data.</text>
</comment>
<dbReference type="PROSITE" id="PS52002">
    <property type="entry name" value="SM"/>
    <property type="match status" value="1"/>
</dbReference>
<evidence type="ECO:0000256" key="10">
    <source>
        <dbReference type="PIRNR" id="PIRNR006609"/>
    </source>
</evidence>
<dbReference type="Proteomes" id="UP000192596">
    <property type="component" value="Unassembled WGS sequence"/>
</dbReference>
<dbReference type="PANTHER" id="PTHR11021:SF0">
    <property type="entry name" value="SMALL NUCLEAR RIBONUCLEOPROTEIN F"/>
    <property type="match status" value="1"/>
</dbReference>
<gene>
    <name evidence="12" type="ORF">B0A48_13908</name>
</gene>
<protein>
    <recommendedName>
        <fullName evidence="9">Sm protein F</fullName>
    </recommendedName>
</protein>
<keyword evidence="4 10" id="KW-0747">Spliceosome</keyword>
<dbReference type="GO" id="GO:0071013">
    <property type="term" value="C:catalytic step 2 spliceosome"/>
    <property type="evidence" value="ECO:0007669"/>
    <property type="project" value="TreeGrafter"/>
</dbReference>